<gene>
    <name evidence="2" type="ORF">KOR42_27090</name>
</gene>
<dbReference type="GO" id="GO:0009240">
    <property type="term" value="P:isopentenyl diphosphate biosynthetic process"/>
    <property type="evidence" value="ECO:0007669"/>
    <property type="project" value="TreeGrafter"/>
</dbReference>
<dbReference type="PROSITE" id="PS51462">
    <property type="entry name" value="NUDIX"/>
    <property type="match status" value="1"/>
</dbReference>
<dbReference type="CDD" id="cd04692">
    <property type="entry name" value="NUDIX_Hydrolase"/>
    <property type="match status" value="1"/>
</dbReference>
<evidence type="ECO:0000259" key="1">
    <source>
        <dbReference type="PROSITE" id="PS51462"/>
    </source>
</evidence>
<keyword evidence="3" id="KW-1185">Reference proteome</keyword>
<reference evidence="2 3" key="1">
    <citation type="submission" date="2019-02" db="EMBL/GenBank/DDBJ databases">
        <title>Deep-cultivation of Planctomycetes and their phenomic and genomic characterization uncovers novel biology.</title>
        <authorList>
            <person name="Wiegand S."/>
            <person name="Jogler M."/>
            <person name="Boedeker C."/>
            <person name="Pinto D."/>
            <person name="Vollmers J."/>
            <person name="Rivas-Marin E."/>
            <person name="Kohn T."/>
            <person name="Peeters S.H."/>
            <person name="Heuer A."/>
            <person name="Rast P."/>
            <person name="Oberbeckmann S."/>
            <person name="Bunk B."/>
            <person name="Jeske O."/>
            <person name="Meyerdierks A."/>
            <person name="Storesund J.E."/>
            <person name="Kallscheuer N."/>
            <person name="Luecker S."/>
            <person name="Lage O.M."/>
            <person name="Pohl T."/>
            <person name="Merkel B.J."/>
            <person name="Hornburger P."/>
            <person name="Mueller R.-W."/>
            <person name="Bruemmer F."/>
            <person name="Labrenz M."/>
            <person name="Spormann A.M."/>
            <person name="Op Den Camp H."/>
            <person name="Overmann J."/>
            <person name="Amann R."/>
            <person name="Jetten M.S.M."/>
            <person name="Mascher T."/>
            <person name="Medema M.H."/>
            <person name="Devos D.P."/>
            <person name="Kaster A.-K."/>
            <person name="Ovreas L."/>
            <person name="Rohde M."/>
            <person name="Galperin M.Y."/>
            <person name="Jogler C."/>
        </authorList>
    </citation>
    <scope>NUCLEOTIDE SEQUENCE [LARGE SCALE GENOMIC DNA]</scope>
    <source>
        <strain evidence="2 3">KOR42</strain>
    </source>
</reference>
<organism evidence="2 3">
    <name type="scientific">Thalassoglobus neptunius</name>
    <dbReference type="NCBI Taxonomy" id="1938619"/>
    <lineage>
        <taxon>Bacteria</taxon>
        <taxon>Pseudomonadati</taxon>
        <taxon>Planctomycetota</taxon>
        <taxon>Planctomycetia</taxon>
        <taxon>Planctomycetales</taxon>
        <taxon>Planctomycetaceae</taxon>
        <taxon>Thalassoglobus</taxon>
    </lineage>
</organism>
<dbReference type="Gene3D" id="3.90.79.10">
    <property type="entry name" value="Nucleoside Triphosphate Pyrophosphohydrolase"/>
    <property type="match status" value="1"/>
</dbReference>
<dbReference type="Pfam" id="PF00293">
    <property type="entry name" value="NUDIX"/>
    <property type="match status" value="1"/>
</dbReference>
<comment type="caution">
    <text evidence="2">The sequence shown here is derived from an EMBL/GenBank/DDBJ whole genome shotgun (WGS) entry which is preliminary data.</text>
</comment>
<dbReference type="GO" id="GO:0005737">
    <property type="term" value="C:cytoplasm"/>
    <property type="evidence" value="ECO:0007669"/>
    <property type="project" value="TreeGrafter"/>
</dbReference>
<evidence type="ECO:0000313" key="2">
    <source>
        <dbReference type="EMBL" id="TWT55582.1"/>
    </source>
</evidence>
<dbReference type="EMBL" id="SIHI01000003">
    <property type="protein sequence ID" value="TWT55582.1"/>
    <property type="molecule type" value="Genomic_DNA"/>
</dbReference>
<sequence length="172" mass="19681">MVEEVFDVCDSDDNVVGQAPRSVVHAKNLLHRAVHIWIWNSSRELLIQQRTASKDQYPHCLTSSASGHVDSGEDYLTAAQRELKEELQLSGQLEFLIKLPAGPETAYEHTVLYELVTDEPPVPDPDEIADLWFESPSELMNRLQQTPERLTPPFRQLFRWWAEHNGMSSLSE</sequence>
<dbReference type="InterPro" id="IPR000086">
    <property type="entry name" value="NUDIX_hydrolase_dom"/>
</dbReference>
<accession>A0A5C5X064</accession>
<dbReference type="AlphaFoldDB" id="A0A5C5X064"/>
<dbReference type="GO" id="GO:0004452">
    <property type="term" value="F:isopentenyl-diphosphate delta-isomerase activity"/>
    <property type="evidence" value="ECO:0007669"/>
    <property type="project" value="TreeGrafter"/>
</dbReference>
<dbReference type="PANTHER" id="PTHR10885:SF20">
    <property type="entry name" value="NUDIX HYDROLASE DOMAIN-CONTAINING PROTEIN"/>
    <property type="match status" value="1"/>
</dbReference>
<feature type="domain" description="Nudix hydrolase" evidence="1">
    <location>
        <begin position="29"/>
        <end position="156"/>
    </location>
</feature>
<proteinExistence type="predicted"/>
<keyword evidence="2" id="KW-0378">Hydrolase</keyword>
<dbReference type="Proteomes" id="UP000317243">
    <property type="component" value="Unassembled WGS sequence"/>
</dbReference>
<dbReference type="RefSeq" id="WP_146510231.1">
    <property type="nucleotide sequence ID" value="NZ_SIHI01000003.1"/>
</dbReference>
<dbReference type="InterPro" id="IPR015797">
    <property type="entry name" value="NUDIX_hydrolase-like_dom_sf"/>
</dbReference>
<dbReference type="GO" id="GO:0016787">
    <property type="term" value="F:hydrolase activity"/>
    <property type="evidence" value="ECO:0007669"/>
    <property type="project" value="UniProtKB-KW"/>
</dbReference>
<dbReference type="EC" id="3.6.1.-" evidence="2"/>
<dbReference type="OrthoDB" id="9786032at2"/>
<name>A0A5C5X064_9PLAN</name>
<protein>
    <submittedName>
        <fullName evidence="2">Nudix hydrolase</fullName>
        <ecNumber evidence="2">3.6.1.-</ecNumber>
    </submittedName>
</protein>
<evidence type="ECO:0000313" key="3">
    <source>
        <dbReference type="Proteomes" id="UP000317243"/>
    </source>
</evidence>
<dbReference type="SUPFAM" id="SSF55811">
    <property type="entry name" value="Nudix"/>
    <property type="match status" value="1"/>
</dbReference>
<dbReference type="PANTHER" id="PTHR10885">
    <property type="entry name" value="ISOPENTENYL-DIPHOSPHATE DELTA-ISOMERASE"/>
    <property type="match status" value="1"/>
</dbReference>